<keyword evidence="8 10" id="KW-0472">Membrane</keyword>
<dbReference type="EMBL" id="SNZA01000003">
    <property type="protein sequence ID" value="TDR12977.1"/>
    <property type="molecule type" value="Genomic_DNA"/>
</dbReference>
<keyword evidence="17" id="KW-1185">Reference proteome</keyword>
<dbReference type="InterPro" id="IPR010916">
    <property type="entry name" value="TonB_box_CS"/>
</dbReference>
<feature type="chain" id="PRO_5020556457" evidence="13">
    <location>
        <begin position="21"/>
        <end position="639"/>
    </location>
</feature>
<dbReference type="PANTHER" id="PTHR30069">
    <property type="entry name" value="TONB-DEPENDENT OUTER MEMBRANE RECEPTOR"/>
    <property type="match status" value="1"/>
</dbReference>
<evidence type="ECO:0000256" key="9">
    <source>
        <dbReference type="ARBA" id="ARBA00023237"/>
    </source>
</evidence>
<evidence type="ECO:0000256" key="13">
    <source>
        <dbReference type="SAM" id="SignalP"/>
    </source>
</evidence>
<dbReference type="PROSITE" id="PS52016">
    <property type="entry name" value="TONB_DEPENDENT_REC_3"/>
    <property type="match status" value="1"/>
</dbReference>
<feature type="domain" description="TonB-dependent receptor plug" evidence="15">
    <location>
        <begin position="41"/>
        <end position="148"/>
    </location>
</feature>
<evidence type="ECO:0000313" key="16">
    <source>
        <dbReference type="EMBL" id="TDR12977.1"/>
    </source>
</evidence>
<dbReference type="Pfam" id="PF07715">
    <property type="entry name" value="Plug"/>
    <property type="match status" value="1"/>
</dbReference>
<reference evidence="16 17" key="1">
    <citation type="submission" date="2019-03" db="EMBL/GenBank/DDBJ databases">
        <title>Genomic Encyclopedia of Type Strains, Phase IV (KMG-IV): sequencing the most valuable type-strain genomes for metagenomic binning, comparative biology and taxonomic classification.</title>
        <authorList>
            <person name="Goeker M."/>
        </authorList>
    </citation>
    <scope>NUCLEOTIDE SEQUENCE [LARGE SCALE GENOMIC DNA]</scope>
    <source>
        <strain evidence="16 17">DSM 5604</strain>
    </source>
</reference>
<dbReference type="CDD" id="cd01347">
    <property type="entry name" value="ligand_gated_channel"/>
    <property type="match status" value="1"/>
</dbReference>
<evidence type="ECO:0000259" key="15">
    <source>
        <dbReference type="Pfam" id="PF07715"/>
    </source>
</evidence>
<gene>
    <name evidence="16" type="ORF">C8D85_1850</name>
</gene>
<dbReference type="InterPro" id="IPR012910">
    <property type="entry name" value="Plug_dom"/>
</dbReference>
<comment type="caution">
    <text evidence="16">The sequence shown here is derived from an EMBL/GenBank/DDBJ whole genome shotgun (WGS) entry which is preliminary data.</text>
</comment>
<dbReference type="AlphaFoldDB" id="A0A4R6X7M1"/>
<dbReference type="SUPFAM" id="SSF56935">
    <property type="entry name" value="Porins"/>
    <property type="match status" value="1"/>
</dbReference>
<keyword evidence="3 10" id="KW-1134">Transmembrane beta strand</keyword>
<keyword evidence="6" id="KW-0406">Ion transport</keyword>
<dbReference type="GO" id="GO:0044718">
    <property type="term" value="P:siderophore transmembrane transport"/>
    <property type="evidence" value="ECO:0007669"/>
    <property type="project" value="TreeGrafter"/>
</dbReference>
<comment type="similarity">
    <text evidence="10 12">Belongs to the TonB-dependent receptor family.</text>
</comment>
<evidence type="ECO:0000256" key="6">
    <source>
        <dbReference type="ARBA" id="ARBA00023065"/>
    </source>
</evidence>
<sequence length="639" mass="69759">MFTKTSLSIALLSTLPLSSAVISAELDTLLVTATLASQKSEEAPAFATVITADDIQKSAVSSVSDLLRETVGVNNSTDTAGRDEVQIRGLDGAYTVILVNGKRVSSSSAFAKGSDADLSSVPLNSIERVEIIRGPMSALYGADAIGGVVNIITKQPLDNHWERSVSAGLRMIESGDEGAQYRLGASAQGPLNEKLKVSVSAEALQQDPWFAESGDDVSLREERQTNNLNSTLSWQATEQQQVDFDFGYNNDERPYQEYAEGRYRKQEITRIDLGVTHKGSWDWGNTTAFIKQENSDVYDYNSSYPTAEHDGLEQNNTYAKAYADTVLGVHSLLAGVDYKLEEVTDPYFLTNGTESTGQYGVFLQDGIALTDALNLTLSGRMDDHEIYGSNFSPKAYLVFDAGDGLTFKGGVSKAFKAPSIAQSNSSYSQISCGGSCYLNGNSDLEAETSTSYEFGFELRKSSYDVSGAIFRNNIDNMISRTVDRSTTPITVQWVNVNKAMTQGLELSSTIDLSENLMATVNYTYLDTESEDESGNVTELTGRAKHQAMIGLDHQTTDRVATFLNLNYISGMKGTDDNYDIKTLPSYYRADIGLIADVTNDLVIRAGIKNLNDVRLDKEDSDFATFELGRSYYVSANLSF</sequence>
<dbReference type="GO" id="GO:0009279">
    <property type="term" value="C:cell outer membrane"/>
    <property type="evidence" value="ECO:0007669"/>
    <property type="project" value="UniProtKB-SubCell"/>
</dbReference>
<evidence type="ECO:0000256" key="10">
    <source>
        <dbReference type="PROSITE-ProRule" id="PRU01360"/>
    </source>
</evidence>
<feature type="domain" description="TonB-dependent receptor-like beta-barrel" evidence="14">
    <location>
        <begin position="219"/>
        <end position="610"/>
    </location>
</feature>
<protein>
    <submittedName>
        <fullName evidence="16">Outer membrane receptor for ferrienterochelin and colicins</fullName>
    </submittedName>
</protein>
<evidence type="ECO:0000256" key="7">
    <source>
        <dbReference type="ARBA" id="ARBA00023077"/>
    </source>
</evidence>
<feature type="short sequence motif" description="TonB box" evidence="11">
    <location>
        <begin position="28"/>
        <end position="34"/>
    </location>
</feature>
<evidence type="ECO:0000256" key="2">
    <source>
        <dbReference type="ARBA" id="ARBA00022448"/>
    </source>
</evidence>
<keyword evidence="9 10" id="KW-0998">Cell outer membrane</keyword>
<dbReference type="GO" id="GO:0015344">
    <property type="term" value="F:siderophore uptake transmembrane transporter activity"/>
    <property type="evidence" value="ECO:0007669"/>
    <property type="project" value="TreeGrafter"/>
</dbReference>
<evidence type="ECO:0000313" key="17">
    <source>
        <dbReference type="Proteomes" id="UP000295729"/>
    </source>
</evidence>
<dbReference type="Pfam" id="PF00593">
    <property type="entry name" value="TonB_dep_Rec_b-barrel"/>
    <property type="match status" value="1"/>
</dbReference>
<dbReference type="Proteomes" id="UP000295729">
    <property type="component" value="Unassembled WGS sequence"/>
</dbReference>
<organism evidence="16 17">
    <name type="scientific">Marinomonas communis</name>
    <dbReference type="NCBI Taxonomy" id="28254"/>
    <lineage>
        <taxon>Bacteria</taxon>
        <taxon>Pseudomonadati</taxon>
        <taxon>Pseudomonadota</taxon>
        <taxon>Gammaproteobacteria</taxon>
        <taxon>Oceanospirillales</taxon>
        <taxon>Oceanospirillaceae</taxon>
        <taxon>Marinomonas</taxon>
    </lineage>
</organism>
<evidence type="ECO:0000256" key="12">
    <source>
        <dbReference type="RuleBase" id="RU003357"/>
    </source>
</evidence>
<dbReference type="Gene3D" id="2.170.130.10">
    <property type="entry name" value="TonB-dependent receptor, plug domain"/>
    <property type="match status" value="1"/>
</dbReference>
<evidence type="ECO:0000256" key="3">
    <source>
        <dbReference type="ARBA" id="ARBA00022452"/>
    </source>
</evidence>
<keyword evidence="2 10" id="KW-0813">Transport</keyword>
<feature type="signal peptide" evidence="13">
    <location>
        <begin position="1"/>
        <end position="20"/>
    </location>
</feature>
<keyword evidence="4 10" id="KW-0812">Transmembrane</keyword>
<proteinExistence type="inferred from homology"/>
<evidence type="ECO:0000256" key="11">
    <source>
        <dbReference type="PROSITE-ProRule" id="PRU10143"/>
    </source>
</evidence>
<dbReference type="InterPro" id="IPR039426">
    <property type="entry name" value="TonB-dep_rcpt-like"/>
</dbReference>
<evidence type="ECO:0000256" key="5">
    <source>
        <dbReference type="ARBA" id="ARBA00022729"/>
    </source>
</evidence>
<dbReference type="InterPro" id="IPR036942">
    <property type="entry name" value="Beta-barrel_TonB_sf"/>
</dbReference>
<dbReference type="InterPro" id="IPR037066">
    <property type="entry name" value="Plug_dom_sf"/>
</dbReference>
<keyword evidence="16" id="KW-0675">Receptor</keyword>
<dbReference type="RefSeq" id="WP_133561932.1">
    <property type="nucleotide sequence ID" value="NZ_SNZA01000003.1"/>
</dbReference>
<evidence type="ECO:0000256" key="4">
    <source>
        <dbReference type="ARBA" id="ARBA00022692"/>
    </source>
</evidence>
<dbReference type="PROSITE" id="PS00430">
    <property type="entry name" value="TONB_DEPENDENT_REC_1"/>
    <property type="match status" value="1"/>
</dbReference>
<dbReference type="OrthoDB" id="9764669at2"/>
<accession>A0A4R6X7M1</accession>
<evidence type="ECO:0000256" key="1">
    <source>
        <dbReference type="ARBA" id="ARBA00004571"/>
    </source>
</evidence>
<comment type="subcellular location">
    <subcellularLocation>
        <location evidence="1 10">Cell outer membrane</location>
        <topology evidence="1 10">Multi-pass membrane protein</topology>
    </subcellularLocation>
</comment>
<keyword evidence="7 11" id="KW-0798">TonB box</keyword>
<evidence type="ECO:0000259" key="14">
    <source>
        <dbReference type="Pfam" id="PF00593"/>
    </source>
</evidence>
<evidence type="ECO:0000256" key="8">
    <source>
        <dbReference type="ARBA" id="ARBA00023136"/>
    </source>
</evidence>
<name>A0A4R6X7M1_9GAMM</name>
<dbReference type="Gene3D" id="2.40.170.20">
    <property type="entry name" value="TonB-dependent receptor, beta-barrel domain"/>
    <property type="match status" value="1"/>
</dbReference>
<keyword evidence="5 13" id="KW-0732">Signal</keyword>
<dbReference type="InterPro" id="IPR000531">
    <property type="entry name" value="Beta-barrel_TonB"/>
</dbReference>
<dbReference type="PANTHER" id="PTHR30069:SF53">
    <property type="entry name" value="COLICIN I RECEPTOR-RELATED"/>
    <property type="match status" value="1"/>
</dbReference>